<dbReference type="STRING" id="1225564.AA309_24820"/>
<comment type="similarity">
    <text evidence="2">Belongs to the polysaccharide deacetylase family.</text>
</comment>
<evidence type="ECO:0000256" key="3">
    <source>
        <dbReference type="ARBA" id="ARBA00020071"/>
    </source>
</evidence>
<sequence>MTEPKPGMDHQLYPFSPIIDRPPLIWPGNARLAATVFLYLEHWDLLPEPGAIRDPRFRDHYGDFRPDYRTYTLREYGNRIGIFRLLEALDRLPLKVTVAANVSALDRYPYLIEQLLGRGYEFAAHGHDATRMLTSRLNEDEERSFIQTSINAITSVTGTRPEGWISQDYSESTRTPALLAEAGLTYLADWPNDDQPYLMNVGPGNVGPEIVSIPNQAEWDDIQLMWHRRVLSPRFPKIIDDVLETLSDDAAKSGSGRFFGLHLHPWLSGMPHRVAYVVEAMERIAQTRNVWFANAAEVAKHAEGQLQDAQNTKNGRCIP</sequence>
<evidence type="ECO:0000256" key="2">
    <source>
        <dbReference type="ARBA" id="ARBA00010973"/>
    </source>
</evidence>
<protein>
    <recommendedName>
        <fullName evidence="3">Chitooligosaccharide deacetylase</fullName>
    </recommendedName>
    <alternativeName>
        <fullName evidence="4">Nodulation protein B</fullName>
    </alternativeName>
</protein>
<dbReference type="OrthoDB" id="9784220at2"/>
<accession>A0A0H1R5Z9</accession>
<name>A0A0H1R5Z9_9HYPH</name>
<dbReference type="SUPFAM" id="SSF88713">
    <property type="entry name" value="Glycoside hydrolase/deacetylase"/>
    <property type="match status" value="1"/>
</dbReference>
<comment type="caution">
    <text evidence="6">The sequence shown here is derived from an EMBL/GenBank/DDBJ whole genome shotgun (WGS) entry which is preliminary data.</text>
</comment>
<proteinExistence type="inferred from homology"/>
<evidence type="ECO:0000256" key="4">
    <source>
        <dbReference type="ARBA" id="ARBA00032976"/>
    </source>
</evidence>
<evidence type="ECO:0000259" key="5">
    <source>
        <dbReference type="Pfam" id="PF01522"/>
    </source>
</evidence>
<dbReference type="PANTHER" id="PTHR43123">
    <property type="entry name" value="POLYSACCHARIDE DEACETYLASE-RELATED"/>
    <property type="match status" value="1"/>
</dbReference>
<dbReference type="PATRIC" id="fig|1225564.3.peg.6460"/>
<dbReference type="PANTHER" id="PTHR43123:SF4">
    <property type="entry name" value="POLYSACCHARIDE DEACETYLASE"/>
    <property type="match status" value="1"/>
</dbReference>
<dbReference type="InterPro" id="IPR002509">
    <property type="entry name" value="NODB_dom"/>
</dbReference>
<dbReference type="GO" id="GO:0005975">
    <property type="term" value="P:carbohydrate metabolic process"/>
    <property type="evidence" value="ECO:0007669"/>
    <property type="project" value="InterPro"/>
</dbReference>
<evidence type="ECO:0000313" key="6">
    <source>
        <dbReference type="EMBL" id="KLK90568.1"/>
    </source>
</evidence>
<dbReference type="InterPro" id="IPR011330">
    <property type="entry name" value="Glyco_hydro/deAcase_b/a-brl"/>
</dbReference>
<dbReference type="GO" id="GO:0016810">
    <property type="term" value="F:hydrolase activity, acting on carbon-nitrogen (but not peptide) bonds"/>
    <property type="evidence" value="ECO:0007669"/>
    <property type="project" value="InterPro"/>
</dbReference>
<evidence type="ECO:0000256" key="1">
    <source>
        <dbReference type="ARBA" id="ARBA00003236"/>
    </source>
</evidence>
<dbReference type="AlphaFoldDB" id="A0A0H1R5Z9"/>
<organism evidence="6 7">
    <name type="scientific">Microvirga vignae</name>
    <dbReference type="NCBI Taxonomy" id="1225564"/>
    <lineage>
        <taxon>Bacteria</taxon>
        <taxon>Pseudomonadati</taxon>
        <taxon>Pseudomonadota</taxon>
        <taxon>Alphaproteobacteria</taxon>
        <taxon>Hyphomicrobiales</taxon>
        <taxon>Methylobacteriaceae</taxon>
        <taxon>Microvirga</taxon>
    </lineage>
</organism>
<keyword evidence="7" id="KW-1185">Reference proteome</keyword>
<dbReference type="Pfam" id="PF01522">
    <property type="entry name" value="Polysacc_deac_1"/>
    <property type="match status" value="1"/>
</dbReference>
<evidence type="ECO:0000313" key="7">
    <source>
        <dbReference type="Proteomes" id="UP000035489"/>
    </source>
</evidence>
<comment type="function">
    <text evidence="1">Is involved in generating a small heat-stable compound (Nod), an acylated oligomer of N-acetylglucosamine, that stimulates mitosis in various plant protoplasts.</text>
</comment>
<dbReference type="EMBL" id="LCYG01000077">
    <property type="protein sequence ID" value="KLK90568.1"/>
    <property type="molecule type" value="Genomic_DNA"/>
</dbReference>
<dbReference type="RefSeq" id="WP_047191716.1">
    <property type="nucleotide sequence ID" value="NZ_LCYG01000077.1"/>
</dbReference>
<gene>
    <name evidence="6" type="ORF">AA309_24820</name>
</gene>
<reference evidence="6 7" key="1">
    <citation type="submission" date="2015-05" db="EMBL/GenBank/DDBJ databases">
        <title>Draft genome sequence of Microvirga vignae strain BR3299, a novel nitrogen fixing bacteria isolated from Brazil semi-aired region.</title>
        <authorList>
            <person name="Zilli J.E."/>
            <person name="Passos S.R."/>
            <person name="Leite J."/>
            <person name="Baldani J.I."/>
            <person name="Xavier G.R."/>
            <person name="Rumjaneck N.G."/>
            <person name="Simoes-Araujo J.L."/>
        </authorList>
    </citation>
    <scope>NUCLEOTIDE SEQUENCE [LARGE SCALE GENOMIC DNA]</scope>
    <source>
        <strain evidence="6 7">BR3299</strain>
    </source>
</reference>
<dbReference type="Proteomes" id="UP000035489">
    <property type="component" value="Unassembled WGS sequence"/>
</dbReference>
<dbReference type="Gene3D" id="3.20.20.370">
    <property type="entry name" value="Glycoside hydrolase/deacetylase"/>
    <property type="match status" value="1"/>
</dbReference>
<feature type="domain" description="NodB homology" evidence="5">
    <location>
        <begin position="84"/>
        <end position="186"/>
    </location>
</feature>